<dbReference type="Pfam" id="PF01699">
    <property type="entry name" value="Na_Ca_ex"/>
    <property type="match status" value="1"/>
</dbReference>
<keyword evidence="6 9" id="KW-1133">Transmembrane helix</keyword>
<keyword evidence="3" id="KW-0050">Antiport</keyword>
<evidence type="ECO:0000256" key="2">
    <source>
        <dbReference type="ARBA" id="ARBA00022448"/>
    </source>
</evidence>
<gene>
    <name evidence="11" type="ORF">DGYR_LOCUS13177</name>
</gene>
<evidence type="ECO:0000259" key="10">
    <source>
        <dbReference type="Pfam" id="PF01699"/>
    </source>
</evidence>
<evidence type="ECO:0000256" key="5">
    <source>
        <dbReference type="ARBA" id="ARBA00022692"/>
    </source>
</evidence>
<evidence type="ECO:0000256" key="1">
    <source>
        <dbReference type="ARBA" id="ARBA00004127"/>
    </source>
</evidence>
<dbReference type="GO" id="GO:0030424">
    <property type="term" value="C:axon"/>
    <property type="evidence" value="ECO:0007669"/>
    <property type="project" value="TreeGrafter"/>
</dbReference>
<dbReference type="GO" id="GO:0005432">
    <property type="term" value="F:calcium:sodium antiporter activity"/>
    <property type="evidence" value="ECO:0007669"/>
    <property type="project" value="TreeGrafter"/>
</dbReference>
<evidence type="ECO:0000313" key="11">
    <source>
        <dbReference type="EMBL" id="CAD5125872.1"/>
    </source>
</evidence>
<keyword evidence="2" id="KW-0813">Transport</keyword>
<dbReference type="AlphaFoldDB" id="A0A7I8WCU0"/>
<keyword evidence="7" id="KW-0406">Ion transport</keyword>
<sequence>MTDNRTVDEIISDFKCHDKGLILPLVNEYTWPLGARIFLYFFGLFWSFLGVSIIADRFMGAIEMITSKTTKIRIPDENGEKKEIDVPVWNNTVANLTLMALGSSAPEILLACIEICGNNFEAGDLGPGTIVGSGAFNLLCIIAVCVVSIPEGEVRRIASVKVFAITAFSSIFAYVWLIIILKASSPNVVELWEAIITFLFFPMLVLIAYSVDKQCFGRCSRTQPDMTTEKTIGFSE</sequence>
<evidence type="ECO:0000313" key="12">
    <source>
        <dbReference type="Proteomes" id="UP000549394"/>
    </source>
</evidence>
<comment type="caution">
    <text evidence="11">The sequence shown here is derived from an EMBL/GenBank/DDBJ whole genome shotgun (WGS) entry which is preliminary data.</text>
</comment>
<proteinExistence type="predicted"/>
<keyword evidence="12" id="KW-1185">Reference proteome</keyword>
<dbReference type="GO" id="GO:0098794">
    <property type="term" value="C:postsynapse"/>
    <property type="evidence" value="ECO:0007669"/>
    <property type="project" value="TreeGrafter"/>
</dbReference>
<dbReference type="Gene3D" id="1.20.1420.30">
    <property type="entry name" value="NCX, central ion-binding region"/>
    <property type="match status" value="1"/>
</dbReference>
<dbReference type="InterPro" id="IPR004837">
    <property type="entry name" value="NaCa_Exmemb"/>
</dbReference>
<keyword evidence="5 9" id="KW-0812">Transmembrane</keyword>
<keyword evidence="4" id="KW-0106">Calcium</keyword>
<evidence type="ECO:0000256" key="7">
    <source>
        <dbReference type="ARBA" id="ARBA00023065"/>
    </source>
</evidence>
<evidence type="ECO:0000256" key="4">
    <source>
        <dbReference type="ARBA" id="ARBA00022568"/>
    </source>
</evidence>
<evidence type="ECO:0000256" key="9">
    <source>
        <dbReference type="SAM" id="Phobius"/>
    </source>
</evidence>
<dbReference type="GO" id="GO:0098703">
    <property type="term" value="P:calcium ion import across plasma membrane"/>
    <property type="evidence" value="ECO:0007669"/>
    <property type="project" value="TreeGrafter"/>
</dbReference>
<dbReference type="InterPro" id="IPR051171">
    <property type="entry name" value="CaCA"/>
</dbReference>
<evidence type="ECO:0000256" key="6">
    <source>
        <dbReference type="ARBA" id="ARBA00022989"/>
    </source>
</evidence>
<accession>A0A7I8WCU0</accession>
<reference evidence="11 12" key="1">
    <citation type="submission" date="2020-08" db="EMBL/GenBank/DDBJ databases">
        <authorList>
            <person name="Hejnol A."/>
        </authorList>
    </citation>
    <scope>NUCLEOTIDE SEQUENCE [LARGE SCALE GENOMIC DNA]</scope>
</reference>
<feature type="transmembrane region" description="Helical" evidence="9">
    <location>
        <begin position="191"/>
        <end position="211"/>
    </location>
</feature>
<dbReference type="OrthoDB" id="418484at2759"/>
<dbReference type="GO" id="GO:0012505">
    <property type="term" value="C:endomembrane system"/>
    <property type="evidence" value="ECO:0007669"/>
    <property type="project" value="UniProtKB-SubCell"/>
</dbReference>
<feature type="transmembrane region" description="Helical" evidence="9">
    <location>
        <begin position="37"/>
        <end position="55"/>
    </location>
</feature>
<keyword evidence="8 9" id="KW-0472">Membrane</keyword>
<dbReference type="PANTHER" id="PTHR11878">
    <property type="entry name" value="SODIUM/CALCIUM EXCHANGER"/>
    <property type="match status" value="1"/>
</dbReference>
<dbReference type="PANTHER" id="PTHR11878:SF76">
    <property type="entry name" value="CALX-BETA DOMAIN-CONTAINING PROTEIN"/>
    <property type="match status" value="1"/>
</dbReference>
<name>A0A7I8WCU0_9ANNE</name>
<dbReference type="InterPro" id="IPR044880">
    <property type="entry name" value="NCX_ion-bd_dom_sf"/>
</dbReference>
<comment type="subcellular location">
    <subcellularLocation>
        <location evidence="1">Endomembrane system</location>
        <topology evidence="1">Multi-pass membrane protein</topology>
    </subcellularLocation>
</comment>
<dbReference type="EMBL" id="CAJFCJ010000029">
    <property type="protein sequence ID" value="CAD5125872.1"/>
    <property type="molecule type" value="Genomic_DNA"/>
</dbReference>
<dbReference type="Proteomes" id="UP000549394">
    <property type="component" value="Unassembled WGS sequence"/>
</dbReference>
<evidence type="ECO:0000256" key="8">
    <source>
        <dbReference type="ARBA" id="ARBA00023136"/>
    </source>
</evidence>
<organism evidence="11 12">
    <name type="scientific">Dimorphilus gyrociliatus</name>
    <dbReference type="NCBI Taxonomy" id="2664684"/>
    <lineage>
        <taxon>Eukaryota</taxon>
        <taxon>Metazoa</taxon>
        <taxon>Spiralia</taxon>
        <taxon>Lophotrochozoa</taxon>
        <taxon>Annelida</taxon>
        <taxon>Polychaeta</taxon>
        <taxon>Polychaeta incertae sedis</taxon>
        <taxon>Dinophilidae</taxon>
        <taxon>Dimorphilus</taxon>
    </lineage>
</organism>
<evidence type="ECO:0000256" key="3">
    <source>
        <dbReference type="ARBA" id="ARBA00022449"/>
    </source>
</evidence>
<keyword evidence="4" id="KW-0109">Calcium transport</keyword>
<protein>
    <submittedName>
        <fullName evidence="11">DgyrCDS14064</fullName>
    </submittedName>
</protein>
<dbReference type="GO" id="GO:0042383">
    <property type="term" value="C:sarcolemma"/>
    <property type="evidence" value="ECO:0007669"/>
    <property type="project" value="TreeGrafter"/>
</dbReference>
<feature type="domain" description="Sodium/calcium exchanger membrane region" evidence="10">
    <location>
        <begin position="40"/>
        <end position="209"/>
    </location>
</feature>
<feature type="transmembrane region" description="Helical" evidence="9">
    <location>
        <begin position="130"/>
        <end position="150"/>
    </location>
</feature>
<feature type="transmembrane region" description="Helical" evidence="9">
    <location>
        <begin position="162"/>
        <end position="179"/>
    </location>
</feature>